<feature type="non-terminal residue" evidence="2">
    <location>
        <position position="151"/>
    </location>
</feature>
<proteinExistence type="predicted"/>
<reference evidence="2" key="1">
    <citation type="submission" date="2014-12" db="EMBL/GenBank/DDBJ databases">
        <title>Insight into the proteome of Arion vulgaris.</title>
        <authorList>
            <person name="Aradska J."/>
            <person name="Bulat T."/>
            <person name="Smidak R."/>
            <person name="Sarate P."/>
            <person name="Gangsoo J."/>
            <person name="Sialana F."/>
            <person name="Bilban M."/>
            <person name="Lubec G."/>
        </authorList>
    </citation>
    <scope>NUCLEOTIDE SEQUENCE</scope>
    <source>
        <tissue evidence="2">Skin</tissue>
    </source>
</reference>
<name>A0A0B6YT43_9EUPU</name>
<gene>
    <name evidence="2" type="primary">ORF36268</name>
</gene>
<protein>
    <submittedName>
        <fullName evidence="2">Uncharacterized protein</fullName>
    </submittedName>
</protein>
<dbReference type="AlphaFoldDB" id="A0A0B6YT43"/>
<organism evidence="2">
    <name type="scientific">Arion vulgaris</name>
    <dbReference type="NCBI Taxonomy" id="1028688"/>
    <lineage>
        <taxon>Eukaryota</taxon>
        <taxon>Metazoa</taxon>
        <taxon>Spiralia</taxon>
        <taxon>Lophotrochozoa</taxon>
        <taxon>Mollusca</taxon>
        <taxon>Gastropoda</taxon>
        <taxon>Heterobranchia</taxon>
        <taxon>Euthyneura</taxon>
        <taxon>Panpulmonata</taxon>
        <taxon>Eupulmonata</taxon>
        <taxon>Stylommatophora</taxon>
        <taxon>Helicina</taxon>
        <taxon>Arionoidea</taxon>
        <taxon>Arionidae</taxon>
        <taxon>Arion</taxon>
    </lineage>
</organism>
<feature type="region of interest" description="Disordered" evidence="1">
    <location>
        <begin position="71"/>
        <end position="95"/>
    </location>
</feature>
<dbReference type="EMBL" id="HACG01012554">
    <property type="protein sequence ID" value="CEK59419.1"/>
    <property type="molecule type" value="Transcribed_RNA"/>
</dbReference>
<evidence type="ECO:0000313" key="2">
    <source>
        <dbReference type="EMBL" id="CEK59419.1"/>
    </source>
</evidence>
<feature type="non-terminal residue" evidence="2">
    <location>
        <position position="1"/>
    </location>
</feature>
<evidence type="ECO:0000256" key="1">
    <source>
        <dbReference type="SAM" id="MobiDB-lite"/>
    </source>
</evidence>
<sequence>SVTTTTTTSAPASAYIYSDISAFPELKGDDATLYVDLEDEQIYGKASQFYISKFESEPLYQWYSKDKVNQNMCSDKSTSDDLSSDDDYLEDRKRPESLYEDVEKLLEKANSNITIATATTTAAANSKTLTSKLTVNLDQISTKDNPQRQSE</sequence>
<accession>A0A0B6YT43</accession>